<reference evidence="3" key="1">
    <citation type="submission" date="2025-08" db="UniProtKB">
        <authorList>
            <consortium name="RefSeq"/>
        </authorList>
    </citation>
    <scope>IDENTIFICATION</scope>
    <source>
        <tissue evidence="3">Silk gland</tissue>
    </source>
</reference>
<protein>
    <submittedName>
        <fullName evidence="3">Heterogeneous nuclear ribonucleoprotein A3-like</fullName>
    </submittedName>
</protein>
<proteinExistence type="predicted"/>
<dbReference type="KEGG" id="bman:114243995"/>
<dbReference type="OrthoDB" id="7492721at2759"/>
<evidence type="ECO:0000313" key="3">
    <source>
        <dbReference type="RefSeq" id="XP_028031470.1"/>
    </source>
</evidence>
<dbReference type="GeneID" id="114243995"/>
<keyword evidence="2" id="KW-1185">Reference proteome</keyword>
<evidence type="ECO:0000256" key="1">
    <source>
        <dbReference type="SAM" id="SignalP"/>
    </source>
</evidence>
<accession>A0A6J2JPG7</accession>
<name>A0A6J2JPG7_BOMMA</name>
<dbReference type="Proteomes" id="UP000504629">
    <property type="component" value="Unplaced"/>
</dbReference>
<feature type="chain" id="PRO_5026988514" evidence="1">
    <location>
        <begin position="23"/>
        <end position="191"/>
    </location>
</feature>
<dbReference type="RefSeq" id="XP_028031470.1">
    <property type="nucleotide sequence ID" value="XM_028175669.1"/>
</dbReference>
<keyword evidence="1" id="KW-0732">Signal</keyword>
<organism evidence="2 3">
    <name type="scientific">Bombyx mandarina</name>
    <name type="common">Wild silk moth</name>
    <name type="synonym">Wild silkworm</name>
    <dbReference type="NCBI Taxonomy" id="7092"/>
    <lineage>
        <taxon>Eukaryota</taxon>
        <taxon>Metazoa</taxon>
        <taxon>Ecdysozoa</taxon>
        <taxon>Arthropoda</taxon>
        <taxon>Hexapoda</taxon>
        <taxon>Insecta</taxon>
        <taxon>Pterygota</taxon>
        <taxon>Neoptera</taxon>
        <taxon>Endopterygota</taxon>
        <taxon>Lepidoptera</taxon>
        <taxon>Glossata</taxon>
        <taxon>Ditrysia</taxon>
        <taxon>Bombycoidea</taxon>
        <taxon>Bombycidae</taxon>
        <taxon>Bombycinae</taxon>
        <taxon>Bombyx</taxon>
    </lineage>
</organism>
<gene>
    <name evidence="3" type="primary">LOC114243995</name>
</gene>
<sequence>MSHLRLILLLIIGVLSWTAVQGEPSEAQSKTDLLREPRSFHTQKLCQKLGLCQEYGGYLGHQGYGGYQEGYGGHQGGYPINIAISQSQASANEGGGYNRHGYYPNNYQYNGHPNRFGNQGHGYRPGYFGNGYGSYNNQFNGNYYGANGGYRFRPYSGYYDEDYNDSHEDDSYERSSGTLKVSAHAVAEAKK</sequence>
<evidence type="ECO:0000313" key="2">
    <source>
        <dbReference type="Proteomes" id="UP000504629"/>
    </source>
</evidence>
<dbReference type="AlphaFoldDB" id="A0A6J2JPG7"/>
<feature type="signal peptide" evidence="1">
    <location>
        <begin position="1"/>
        <end position="22"/>
    </location>
</feature>